<reference evidence="3" key="1">
    <citation type="submission" date="2017-03" db="EMBL/GenBank/DDBJ databases">
        <title>Phytopthora megakarya and P. palmivora, two closely related causual agents of cacao black pod achieved similar genome size and gene model numbers by different mechanisms.</title>
        <authorList>
            <person name="Ali S."/>
            <person name="Shao J."/>
            <person name="Larry D.J."/>
            <person name="Kronmiller B."/>
            <person name="Shen D."/>
            <person name="Strem M.D."/>
            <person name="Melnick R.L."/>
            <person name="Guiltinan M.J."/>
            <person name="Tyler B.M."/>
            <person name="Meinhardt L.W."/>
            <person name="Bailey B.A."/>
        </authorList>
    </citation>
    <scope>NUCLEOTIDE SEQUENCE [LARGE SCALE GENOMIC DNA]</scope>
    <source>
        <strain evidence="3">zdho120</strain>
    </source>
</reference>
<name>A0A225WDN7_9STRA</name>
<feature type="domain" description="Reverse transcriptase" evidence="1">
    <location>
        <begin position="110"/>
        <end position="329"/>
    </location>
</feature>
<dbReference type="SUPFAM" id="SSF56672">
    <property type="entry name" value="DNA/RNA polymerases"/>
    <property type="match status" value="1"/>
</dbReference>
<dbReference type="Proteomes" id="UP000198211">
    <property type="component" value="Unassembled WGS sequence"/>
</dbReference>
<evidence type="ECO:0000313" key="3">
    <source>
        <dbReference type="Proteomes" id="UP000198211"/>
    </source>
</evidence>
<proteinExistence type="predicted"/>
<evidence type="ECO:0000259" key="1">
    <source>
        <dbReference type="PROSITE" id="PS50878"/>
    </source>
</evidence>
<evidence type="ECO:0000313" key="2">
    <source>
        <dbReference type="EMBL" id="OWZ15846.1"/>
    </source>
</evidence>
<dbReference type="Pfam" id="PF00078">
    <property type="entry name" value="RVT_1"/>
    <property type="match status" value="1"/>
</dbReference>
<sequence>MLPYFQNQLRQEIYNNINADTGQLQTTQNKLLHAIRKRCLEHANQALDHQDEVIESLSTSSRVFEATQHFRSLFVNPSREQVVADSDCRPLQLPIDPTELRRAFHQLKNGHATSPDDIAAELLNLLICLSKPNKPRSNCASLRPISLLNCIPTDLSGVVLRRISGKVATFLSPHQSNFRPGRSTADAVWAHRWIVARTQRYRKVYHLLNIDLSRAFDSIDRAKLVAVLRTFLDDDEVRLVQLLLADTTLSLRSGLATLNPVTNSLGTAQGDSLSRVLFIVYLEAALRDLTRSLDVGRTFLNDMIIYSDDADFVCRTLEATTSKTRLPRF</sequence>
<gene>
    <name evidence="2" type="ORF">PHMEG_00010437</name>
</gene>
<dbReference type="PROSITE" id="PS50878">
    <property type="entry name" value="RT_POL"/>
    <property type="match status" value="1"/>
</dbReference>
<accession>A0A225WDN7</accession>
<comment type="caution">
    <text evidence="2">The sequence shown here is derived from an EMBL/GenBank/DDBJ whole genome shotgun (WGS) entry which is preliminary data.</text>
</comment>
<protein>
    <submittedName>
        <fullName evidence="2">RxLR effector protein</fullName>
    </submittedName>
</protein>
<dbReference type="InterPro" id="IPR043502">
    <property type="entry name" value="DNA/RNA_pol_sf"/>
</dbReference>
<dbReference type="AlphaFoldDB" id="A0A225WDN7"/>
<dbReference type="EMBL" id="NBNE01001042">
    <property type="protein sequence ID" value="OWZ15846.1"/>
    <property type="molecule type" value="Genomic_DNA"/>
</dbReference>
<dbReference type="OrthoDB" id="117013at2759"/>
<keyword evidence="3" id="KW-1185">Reference proteome</keyword>
<dbReference type="PANTHER" id="PTHR19446">
    <property type="entry name" value="REVERSE TRANSCRIPTASES"/>
    <property type="match status" value="1"/>
</dbReference>
<dbReference type="STRING" id="4795.A0A225WDN7"/>
<dbReference type="InterPro" id="IPR000477">
    <property type="entry name" value="RT_dom"/>
</dbReference>
<organism evidence="2 3">
    <name type="scientific">Phytophthora megakarya</name>
    <dbReference type="NCBI Taxonomy" id="4795"/>
    <lineage>
        <taxon>Eukaryota</taxon>
        <taxon>Sar</taxon>
        <taxon>Stramenopiles</taxon>
        <taxon>Oomycota</taxon>
        <taxon>Peronosporomycetes</taxon>
        <taxon>Peronosporales</taxon>
        <taxon>Peronosporaceae</taxon>
        <taxon>Phytophthora</taxon>
    </lineage>
</organism>